<protein>
    <submittedName>
        <fullName evidence="2">Nucleotidyltransferase domain-containing protein</fullName>
    </submittedName>
</protein>
<dbReference type="AlphaFoldDB" id="A0A7J2TGA5"/>
<comment type="caution">
    <text evidence="2">The sequence shown here is derived from an EMBL/GenBank/DDBJ whole genome shotgun (WGS) entry which is preliminary data.</text>
</comment>
<dbReference type="PANTHER" id="PTHR37030">
    <property type="entry name" value="NUCLEOTIDYLTRANSFERASE"/>
    <property type="match status" value="1"/>
</dbReference>
<proteinExistence type="predicted"/>
<gene>
    <name evidence="2" type="ORF">ENP88_00205</name>
</gene>
<dbReference type="InterPro" id="IPR002934">
    <property type="entry name" value="Polymerase_NTP_transf_dom"/>
</dbReference>
<dbReference type="Pfam" id="PF01909">
    <property type="entry name" value="NTP_transf_2"/>
    <property type="match status" value="1"/>
</dbReference>
<evidence type="ECO:0000259" key="1">
    <source>
        <dbReference type="Pfam" id="PF01909"/>
    </source>
</evidence>
<accession>A0A7J2TGA5</accession>
<dbReference type="GO" id="GO:0016779">
    <property type="term" value="F:nucleotidyltransferase activity"/>
    <property type="evidence" value="ECO:0007669"/>
    <property type="project" value="InterPro"/>
</dbReference>
<dbReference type="PANTHER" id="PTHR37030:SF3">
    <property type="entry name" value="POLYMERASE NUCLEOTIDYL TRANSFERASE DOMAIN-CONTAINING PROTEIN"/>
    <property type="match status" value="1"/>
</dbReference>
<dbReference type="InterPro" id="IPR043519">
    <property type="entry name" value="NT_sf"/>
</dbReference>
<sequence length="109" mass="13215">MVVDRLSEEKKRNIEILEKLDEIAEEIKEIAFQYFGSCKVFIFGSVLRKDWHPTLSDIDVAVVTNCEDMEKILRFKAEIARRWSIFELHVVNERIWDFYRRFIDEMREV</sequence>
<feature type="domain" description="Polymerase nucleotidyl transferase" evidence="1">
    <location>
        <begin position="25"/>
        <end position="99"/>
    </location>
</feature>
<reference evidence="2" key="1">
    <citation type="journal article" date="2020" name="mSystems">
        <title>Genome- and Community-Level Interaction Insights into Carbon Utilization and Element Cycling Functions of Hydrothermarchaeota in Hydrothermal Sediment.</title>
        <authorList>
            <person name="Zhou Z."/>
            <person name="Liu Y."/>
            <person name="Xu W."/>
            <person name="Pan J."/>
            <person name="Luo Z.H."/>
            <person name="Li M."/>
        </authorList>
    </citation>
    <scope>NUCLEOTIDE SEQUENCE [LARGE SCALE GENOMIC DNA]</scope>
    <source>
        <strain evidence="2">SpSt-26</strain>
    </source>
</reference>
<evidence type="ECO:0000313" key="2">
    <source>
        <dbReference type="EMBL" id="HEH34587.1"/>
    </source>
</evidence>
<keyword evidence="2" id="KW-0808">Transferase</keyword>
<dbReference type="CDD" id="cd05403">
    <property type="entry name" value="NT_KNTase_like"/>
    <property type="match status" value="1"/>
</dbReference>
<dbReference type="Gene3D" id="3.30.460.10">
    <property type="entry name" value="Beta Polymerase, domain 2"/>
    <property type="match status" value="1"/>
</dbReference>
<organism evidence="2">
    <name type="scientific">Archaeoglobus fulgidus</name>
    <dbReference type="NCBI Taxonomy" id="2234"/>
    <lineage>
        <taxon>Archaea</taxon>
        <taxon>Methanobacteriati</taxon>
        <taxon>Methanobacteriota</taxon>
        <taxon>Archaeoglobi</taxon>
        <taxon>Archaeoglobales</taxon>
        <taxon>Archaeoglobaceae</taxon>
        <taxon>Archaeoglobus</taxon>
    </lineage>
</organism>
<dbReference type="EMBL" id="DSLA01000005">
    <property type="protein sequence ID" value="HEH34587.1"/>
    <property type="molecule type" value="Genomic_DNA"/>
</dbReference>
<name>A0A7J2TGA5_ARCFL</name>
<dbReference type="SUPFAM" id="SSF81301">
    <property type="entry name" value="Nucleotidyltransferase"/>
    <property type="match status" value="1"/>
</dbReference>